<proteinExistence type="inferred from homology"/>
<accession>A0AAN9AJT8</accession>
<evidence type="ECO:0000256" key="6">
    <source>
        <dbReference type="ARBA" id="ARBA00023284"/>
    </source>
</evidence>
<gene>
    <name evidence="8" type="ORF">V1264_022196</name>
</gene>
<dbReference type="Gene3D" id="3.40.30.10">
    <property type="entry name" value="Glutaredoxin"/>
    <property type="match status" value="1"/>
</dbReference>
<dbReference type="InterPro" id="IPR010357">
    <property type="entry name" value="TXNDC17_dom"/>
</dbReference>
<keyword evidence="6" id="KW-0676">Redox-active center</keyword>
<dbReference type="PANTHER" id="PTHR12452:SF0">
    <property type="entry name" value="THIOREDOXIN DOMAIN-CONTAINING PROTEIN 17"/>
    <property type="match status" value="1"/>
</dbReference>
<comment type="caution">
    <text evidence="8">The sequence shown here is derived from an EMBL/GenBank/DDBJ whole genome shotgun (WGS) entry which is preliminary data.</text>
</comment>
<dbReference type="CDD" id="cd02952">
    <property type="entry name" value="TRP14_like"/>
    <property type="match status" value="1"/>
</dbReference>
<sequence length="123" mass="13568">MVKEVHVEGHDAYNKAVEENKGSTTFALFCGSKDENGGSWCPDCVVAEPVVAKSVKAAPADAVLIHCGVGKRDFWKDQSNIFRKDPKLLLKSVPTLLKIGTPRRLEEAKCADESLVQMFFEED</sequence>
<evidence type="ECO:0000256" key="4">
    <source>
        <dbReference type="ARBA" id="ARBA00022490"/>
    </source>
</evidence>
<dbReference type="GO" id="GO:0047134">
    <property type="term" value="F:protein-disulfide reductase [NAD(P)H] activity"/>
    <property type="evidence" value="ECO:0007669"/>
    <property type="project" value="InterPro"/>
</dbReference>
<evidence type="ECO:0000256" key="3">
    <source>
        <dbReference type="ARBA" id="ARBA00016949"/>
    </source>
</evidence>
<organism evidence="8 9">
    <name type="scientific">Littorina saxatilis</name>
    <dbReference type="NCBI Taxonomy" id="31220"/>
    <lineage>
        <taxon>Eukaryota</taxon>
        <taxon>Metazoa</taxon>
        <taxon>Spiralia</taxon>
        <taxon>Lophotrochozoa</taxon>
        <taxon>Mollusca</taxon>
        <taxon>Gastropoda</taxon>
        <taxon>Caenogastropoda</taxon>
        <taxon>Littorinimorpha</taxon>
        <taxon>Littorinoidea</taxon>
        <taxon>Littorinidae</taxon>
        <taxon>Littorina</taxon>
    </lineage>
</organism>
<dbReference type="InterPro" id="IPR036249">
    <property type="entry name" value="Thioredoxin-like_sf"/>
</dbReference>
<keyword evidence="9" id="KW-1185">Reference proteome</keyword>
<name>A0AAN9AJT8_9CAEN</name>
<dbReference type="FunFam" id="3.40.30.10:FF:000124">
    <property type="entry name" value="Thioredoxin domain-containing 17"/>
    <property type="match status" value="1"/>
</dbReference>
<keyword evidence="4" id="KW-0963">Cytoplasm</keyword>
<evidence type="ECO:0000313" key="8">
    <source>
        <dbReference type="EMBL" id="KAK7088260.1"/>
    </source>
</evidence>
<evidence type="ECO:0000256" key="1">
    <source>
        <dbReference type="ARBA" id="ARBA00004496"/>
    </source>
</evidence>
<keyword evidence="5" id="KW-1015">Disulfide bond</keyword>
<comment type="similarity">
    <text evidence="2">Belongs to the thioredoxin family.</text>
</comment>
<feature type="domain" description="Thioredoxin" evidence="7">
    <location>
        <begin position="7"/>
        <end position="122"/>
    </location>
</feature>
<dbReference type="SUPFAM" id="SSF52833">
    <property type="entry name" value="Thioredoxin-like"/>
    <property type="match status" value="1"/>
</dbReference>
<evidence type="ECO:0000256" key="2">
    <source>
        <dbReference type="ARBA" id="ARBA00008987"/>
    </source>
</evidence>
<comment type="subcellular location">
    <subcellularLocation>
        <location evidence="1">Cytoplasm</location>
    </subcellularLocation>
</comment>
<reference evidence="8 9" key="1">
    <citation type="submission" date="2024-02" db="EMBL/GenBank/DDBJ databases">
        <title>Chromosome-scale genome assembly of the rough periwinkle Littorina saxatilis.</title>
        <authorList>
            <person name="De Jode A."/>
            <person name="Faria R."/>
            <person name="Formenti G."/>
            <person name="Sims Y."/>
            <person name="Smith T.P."/>
            <person name="Tracey A."/>
            <person name="Wood J.M.D."/>
            <person name="Zagrodzka Z.B."/>
            <person name="Johannesson K."/>
            <person name="Butlin R.K."/>
            <person name="Leder E.H."/>
        </authorList>
    </citation>
    <scope>NUCLEOTIDE SEQUENCE [LARGE SCALE GENOMIC DNA]</scope>
    <source>
        <strain evidence="8">Snail1</strain>
        <tissue evidence="8">Muscle</tissue>
    </source>
</reference>
<dbReference type="GO" id="GO:0005829">
    <property type="term" value="C:cytosol"/>
    <property type="evidence" value="ECO:0007669"/>
    <property type="project" value="TreeGrafter"/>
</dbReference>
<dbReference type="PANTHER" id="PTHR12452">
    <property type="entry name" value="42-9-9 PROTEIN-RELATED"/>
    <property type="match status" value="1"/>
</dbReference>
<dbReference type="Pfam" id="PF06110">
    <property type="entry name" value="TXD17-like_Trx"/>
    <property type="match status" value="1"/>
</dbReference>
<evidence type="ECO:0000256" key="5">
    <source>
        <dbReference type="ARBA" id="ARBA00023157"/>
    </source>
</evidence>
<dbReference type="AlphaFoldDB" id="A0AAN9AJT8"/>
<protein>
    <recommendedName>
        <fullName evidence="3">Thioredoxin domain-containing protein 17</fullName>
    </recommendedName>
</protein>
<evidence type="ECO:0000259" key="7">
    <source>
        <dbReference type="Pfam" id="PF06110"/>
    </source>
</evidence>
<dbReference type="EMBL" id="JBAMIC010004070">
    <property type="protein sequence ID" value="KAK7088260.1"/>
    <property type="molecule type" value="Genomic_DNA"/>
</dbReference>
<dbReference type="InterPro" id="IPR045108">
    <property type="entry name" value="TXNDC17-like"/>
</dbReference>
<dbReference type="Proteomes" id="UP001374579">
    <property type="component" value="Unassembled WGS sequence"/>
</dbReference>
<evidence type="ECO:0000313" key="9">
    <source>
        <dbReference type="Proteomes" id="UP001374579"/>
    </source>
</evidence>